<keyword evidence="3" id="KW-1185">Reference proteome</keyword>
<proteinExistence type="predicted"/>
<dbReference type="EMBL" id="ML977346">
    <property type="protein sequence ID" value="KAF2108607.1"/>
    <property type="molecule type" value="Genomic_DNA"/>
</dbReference>
<evidence type="ECO:0000256" key="1">
    <source>
        <dbReference type="SAM" id="SignalP"/>
    </source>
</evidence>
<keyword evidence="1" id="KW-0732">Signal</keyword>
<dbReference type="Proteomes" id="UP000799770">
    <property type="component" value="Unassembled WGS sequence"/>
</dbReference>
<feature type="signal peptide" evidence="1">
    <location>
        <begin position="1"/>
        <end position="20"/>
    </location>
</feature>
<organism evidence="2 3">
    <name type="scientific">Lophiotrema nucula</name>
    <dbReference type="NCBI Taxonomy" id="690887"/>
    <lineage>
        <taxon>Eukaryota</taxon>
        <taxon>Fungi</taxon>
        <taxon>Dikarya</taxon>
        <taxon>Ascomycota</taxon>
        <taxon>Pezizomycotina</taxon>
        <taxon>Dothideomycetes</taxon>
        <taxon>Pleosporomycetidae</taxon>
        <taxon>Pleosporales</taxon>
        <taxon>Lophiotremataceae</taxon>
        <taxon>Lophiotrema</taxon>
    </lineage>
</organism>
<evidence type="ECO:0000313" key="3">
    <source>
        <dbReference type="Proteomes" id="UP000799770"/>
    </source>
</evidence>
<accession>A0A6A5YQC2</accession>
<feature type="chain" id="PRO_5025612025" evidence="1">
    <location>
        <begin position="21"/>
        <end position="175"/>
    </location>
</feature>
<sequence length="175" mass="19232">MRLINLPLLLASAFPLLTNALPDRAPTAIQKREFDPGTGVDYEGFHSGPWAKVEDVKTAIDNPLLEGLLNVTHFTDSVAVVDIAHDSRIYFRFKVEIKKYVESINKISIVRQYLKNAADWKAQDPSGCYGEDVCVNTQGGSAGYKVDKDGNLSKDGEVAHVFTADVQCINGKDDC</sequence>
<protein>
    <submittedName>
        <fullName evidence="2">Uncharacterized protein</fullName>
    </submittedName>
</protein>
<dbReference type="AlphaFoldDB" id="A0A6A5YQC2"/>
<reference evidence="2" key="1">
    <citation type="journal article" date="2020" name="Stud. Mycol.">
        <title>101 Dothideomycetes genomes: a test case for predicting lifestyles and emergence of pathogens.</title>
        <authorList>
            <person name="Haridas S."/>
            <person name="Albert R."/>
            <person name="Binder M."/>
            <person name="Bloem J."/>
            <person name="Labutti K."/>
            <person name="Salamov A."/>
            <person name="Andreopoulos B."/>
            <person name="Baker S."/>
            <person name="Barry K."/>
            <person name="Bills G."/>
            <person name="Bluhm B."/>
            <person name="Cannon C."/>
            <person name="Castanera R."/>
            <person name="Culley D."/>
            <person name="Daum C."/>
            <person name="Ezra D."/>
            <person name="Gonzalez J."/>
            <person name="Henrissat B."/>
            <person name="Kuo A."/>
            <person name="Liang C."/>
            <person name="Lipzen A."/>
            <person name="Lutzoni F."/>
            <person name="Magnuson J."/>
            <person name="Mondo S."/>
            <person name="Nolan M."/>
            <person name="Ohm R."/>
            <person name="Pangilinan J."/>
            <person name="Park H.-J."/>
            <person name="Ramirez L."/>
            <person name="Alfaro M."/>
            <person name="Sun H."/>
            <person name="Tritt A."/>
            <person name="Yoshinaga Y."/>
            <person name="Zwiers L.-H."/>
            <person name="Turgeon B."/>
            <person name="Goodwin S."/>
            <person name="Spatafora J."/>
            <person name="Crous P."/>
            <person name="Grigoriev I."/>
        </authorList>
    </citation>
    <scope>NUCLEOTIDE SEQUENCE</scope>
    <source>
        <strain evidence="2">CBS 627.86</strain>
    </source>
</reference>
<gene>
    <name evidence="2" type="ORF">BDV96DRAFT_605374</name>
</gene>
<evidence type="ECO:0000313" key="2">
    <source>
        <dbReference type="EMBL" id="KAF2108607.1"/>
    </source>
</evidence>
<name>A0A6A5YQC2_9PLEO</name>